<sequence length="150" mass="16382">MDRSIELWFPISEVRELAEHAMTATRHQPSFTQADAGRPAAPSLKWVKDDGTYLLSNGRPRLIADPERPDGPSKACYARGWGPGTGPDLASTAVGGDDFVEHLPLDEPVWIDTRTTLIDMIRGVDPATGWMIITAKTSAFDITFADNSQS</sequence>
<name>A0A4U8W328_9NOCA</name>
<evidence type="ECO:0000313" key="2">
    <source>
        <dbReference type="Proteomes" id="UP000290439"/>
    </source>
</evidence>
<dbReference type="EMBL" id="LR215973">
    <property type="protein sequence ID" value="VFA96347.1"/>
    <property type="molecule type" value="Genomic_DNA"/>
</dbReference>
<protein>
    <submittedName>
        <fullName evidence="1">Protein of uncharacterized function (DUF3085)</fullName>
    </submittedName>
</protein>
<dbReference type="Proteomes" id="UP000290439">
    <property type="component" value="Chromosome"/>
</dbReference>
<gene>
    <name evidence="1" type="ORF">NCTC10797_00096</name>
</gene>
<proteinExistence type="predicted"/>
<dbReference type="RefSeq" id="WP_130915546.1">
    <property type="nucleotide sequence ID" value="NZ_LR215973.1"/>
</dbReference>
<evidence type="ECO:0000313" key="1">
    <source>
        <dbReference type="EMBL" id="VFA96347.1"/>
    </source>
</evidence>
<accession>A0A4U8W328</accession>
<reference evidence="1 2" key="1">
    <citation type="submission" date="2019-02" db="EMBL/GenBank/DDBJ databases">
        <authorList>
            <consortium name="Pathogen Informatics"/>
        </authorList>
    </citation>
    <scope>NUCLEOTIDE SEQUENCE [LARGE SCALE GENOMIC DNA]</scope>
    <source>
        <strain evidence="1 2">3012STDY6756504</strain>
    </source>
</reference>
<dbReference type="AlphaFoldDB" id="A0A4U8W328"/>
<organism evidence="1 2">
    <name type="scientific">Nocardia cyriacigeorgica</name>
    <dbReference type="NCBI Taxonomy" id="135487"/>
    <lineage>
        <taxon>Bacteria</taxon>
        <taxon>Bacillati</taxon>
        <taxon>Actinomycetota</taxon>
        <taxon>Actinomycetes</taxon>
        <taxon>Mycobacteriales</taxon>
        <taxon>Nocardiaceae</taxon>
        <taxon>Nocardia</taxon>
    </lineage>
</organism>